<dbReference type="AlphaFoldDB" id="A0A9P7BL98"/>
<accession>A0A9P7BL98</accession>
<sequence>MVMRLTALLGVVAPEDTWKTLAAAAATRESALFLGNDHLLNSELAFPRPTEPAFQLPPPAADPSTTESFEPTPMEIDALSHRRNYQRNGYQAQNNRNYQSRSKPPSSNRDRRQEDPMRRWARPGVPICGHCGTEGHLTKRCFKKPPKHGVHALEQTPTESAPANEYPSDEPSTDDIICSLTYSGQQNRSHKTYLFLSAPFATYYSYYTLPIIHIA</sequence>
<dbReference type="EMBL" id="JAANQT010004014">
    <property type="protein sequence ID" value="KAG1300542.1"/>
    <property type="molecule type" value="Genomic_DNA"/>
</dbReference>
<evidence type="ECO:0000256" key="2">
    <source>
        <dbReference type="SAM" id="MobiDB-lite"/>
    </source>
</evidence>
<feature type="region of interest" description="Disordered" evidence="2">
    <location>
        <begin position="148"/>
        <end position="171"/>
    </location>
</feature>
<feature type="domain" description="CCHC-type" evidence="3">
    <location>
        <begin position="128"/>
        <end position="141"/>
    </location>
</feature>
<evidence type="ECO:0000313" key="5">
    <source>
        <dbReference type="Proteomes" id="UP000716291"/>
    </source>
</evidence>
<reference evidence="4" key="1">
    <citation type="journal article" date="2020" name="Microb. Genom.">
        <title>Genetic diversity of clinical and environmental Mucorales isolates obtained from an investigation of mucormycosis cases among solid organ transplant recipients.</title>
        <authorList>
            <person name="Nguyen M.H."/>
            <person name="Kaul D."/>
            <person name="Muto C."/>
            <person name="Cheng S.J."/>
            <person name="Richter R.A."/>
            <person name="Bruno V.M."/>
            <person name="Liu G."/>
            <person name="Beyhan S."/>
            <person name="Sundermann A.J."/>
            <person name="Mounaud S."/>
            <person name="Pasculle A.W."/>
            <person name="Nierman W.C."/>
            <person name="Driscoll E."/>
            <person name="Cumbie R."/>
            <person name="Clancy C.J."/>
            <person name="Dupont C.L."/>
        </authorList>
    </citation>
    <scope>NUCLEOTIDE SEQUENCE</scope>
    <source>
        <strain evidence="4">GL11</strain>
    </source>
</reference>
<proteinExistence type="predicted"/>
<keyword evidence="1" id="KW-0479">Metal-binding</keyword>
<dbReference type="GO" id="GO:0008270">
    <property type="term" value="F:zinc ion binding"/>
    <property type="evidence" value="ECO:0007669"/>
    <property type="project" value="UniProtKB-KW"/>
</dbReference>
<keyword evidence="1" id="KW-0863">Zinc-finger</keyword>
<dbReference type="Proteomes" id="UP000716291">
    <property type="component" value="Unassembled WGS sequence"/>
</dbReference>
<dbReference type="OrthoDB" id="10297138at2759"/>
<comment type="caution">
    <text evidence="4">The sequence shown here is derived from an EMBL/GenBank/DDBJ whole genome shotgun (WGS) entry which is preliminary data.</text>
</comment>
<dbReference type="GO" id="GO:0003676">
    <property type="term" value="F:nucleic acid binding"/>
    <property type="evidence" value="ECO:0007669"/>
    <property type="project" value="InterPro"/>
</dbReference>
<feature type="region of interest" description="Disordered" evidence="2">
    <location>
        <begin position="89"/>
        <end position="123"/>
    </location>
</feature>
<dbReference type="InterPro" id="IPR001878">
    <property type="entry name" value="Znf_CCHC"/>
</dbReference>
<feature type="compositionally biased region" description="Polar residues" evidence="2">
    <location>
        <begin position="89"/>
        <end position="107"/>
    </location>
</feature>
<protein>
    <recommendedName>
        <fullName evidence="3">CCHC-type domain-containing protein</fullName>
    </recommendedName>
</protein>
<feature type="region of interest" description="Disordered" evidence="2">
    <location>
        <begin position="49"/>
        <end position="71"/>
    </location>
</feature>
<evidence type="ECO:0000259" key="3">
    <source>
        <dbReference type="PROSITE" id="PS50158"/>
    </source>
</evidence>
<evidence type="ECO:0000313" key="4">
    <source>
        <dbReference type="EMBL" id="KAG1300542.1"/>
    </source>
</evidence>
<evidence type="ECO:0000256" key="1">
    <source>
        <dbReference type="PROSITE-ProRule" id="PRU00047"/>
    </source>
</evidence>
<keyword evidence="5" id="KW-1185">Reference proteome</keyword>
<keyword evidence="1" id="KW-0862">Zinc</keyword>
<name>A0A9P7BL98_RHIOR</name>
<organism evidence="4 5">
    <name type="scientific">Rhizopus oryzae</name>
    <name type="common">Mucormycosis agent</name>
    <name type="synonym">Rhizopus arrhizus var. delemar</name>
    <dbReference type="NCBI Taxonomy" id="64495"/>
    <lineage>
        <taxon>Eukaryota</taxon>
        <taxon>Fungi</taxon>
        <taxon>Fungi incertae sedis</taxon>
        <taxon>Mucoromycota</taxon>
        <taxon>Mucoromycotina</taxon>
        <taxon>Mucoromycetes</taxon>
        <taxon>Mucorales</taxon>
        <taxon>Mucorineae</taxon>
        <taxon>Rhizopodaceae</taxon>
        <taxon>Rhizopus</taxon>
    </lineage>
</organism>
<feature type="compositionally biased region" description="Basic and acidic residues" evidence="2">
    <location>
        <begin position="108"/>
        <end position="118"/>
    </location>
</feature>
<dbReference type="PROSITE" id="PS50158">
    <property type="entry name" value="ZF_CCHC"/>
    <property type="match status" value="1"/>
</dbReference>
<gene>
    <name evidence="4" type="ORF">G6F64_012602</name>
</gene>